<keyword evidence="13" id="KW-1185">Reference proteome</keyword>
<evidence type="ECO:0000256" key="4">
    <source>
        <dbReference type="ARBA" id="ARBA00023180"/>
    </source>
</evidence>
<accession>A0AA36DRA2</accession>
<name>A0AA36DRA2_CYLNA</name>
<dbReference type="PANTHER" id="PTHR10514">
    <property type="entry name" value="ANGIOTENSIN-CONVERTING ENZYME"/>
    <property type="match status" value="1"/>
</dbReference>
<feature type="binding site" evidence="8">
    <location>
        <position position="554"/>
    </location>
    <ligand>
        <name>Zn(2+)</name>
        <dbReference type="ChEBI" id="CHEBI:29105"/>
        <label>1</label>
        <note>catalytic</note>
    </ligand>
</feature>
<keyword evidence="8" id="KW-0479">Metal-binding</keyword>
<evidence type="ECO:0000256" key="2">
    <source>
        <dbReference type="ARBA" id="ARBA00022729"/>
    </source>
</evidence>
<keyword evidence="4" id="KW-0325">Glycoprotein</keyword>
<feature type="disulfide bond" evidence="9 11">
    <location>
        <begin position="523"/>
        <end position="541"/>
    </location>
</feature>
<evidence type="ECO:0000256" key="3">
    <source>
        <dbReference type="ARBA" id="ARBA00023157"/>
    </source>
</evidence>
<feature type="binding site" evidence="7">
    <location>
        <position position="364"/>
    </location>
    <ligand>
        <name>chloride</name>
        <dbReference type="ChEBI" id="CHEBI:17996"/>
        <label>1</label>
    </ligand>
</feature>
<feature type="disulfide bond" evidence="9">
    <location>
        <begin position="291"/>
        <end position="300"/>
    </location>
</feature>
<feature type="active site" description="Proton donor 1" evidence="5">
    <location>
        <position position="683"/>
    </location>
</feature>
<comment type="similarity">
    <text evidence="1 11">Belongs to the peptidase M2 family.</text>
</comment>
<comment type="caution">
    <text evidence="11">Lacks conserved residue(s) required for the propagation of feature annotation.</text>
</comment>
<feature type="binding site" evidence="10">
    <location>
        <position position="558"/>
    </location>
    <ligand>
        <name>Zn(2+)</name>
        <dbReference type="ChEBI" id="CHEBI:29105"/>
        <label>2</label>
        <note>catalytic</note>
    </ligand>
</feature>
<evidence type="ECO:0000256" key="7">
    <source>
        <dbReference type="PIRSR" id="PIRSR601548-2"/>
    </source>
</evidence>
<sequence>MTMWFSPGFASSRGLDLQCVRKRSAAYADHDNLFPSVLGLMQVKTSLYERDRDVFANCEGTVGAMDGAIEPPWMGYGVSCKPTPPRHPTDSPLLLLLRSLPLLLRVQGAALPNPTDFRHLRWQRLPTSLRPSFTTQGPPVKHRHLLLASAIAAATLALVACKKEPSPGTETASPSAPAGETADQFVARINAEFKAAYPEMTSAQWLSSTYINSDSERIAAKANERSLTQLNSWIEQAAKFEGKPMSEDSKRAIHLLKLMSSMPAPRDPAKLAELTQIATRMEGSYGAGKYCTDANDPNSCRQLGELEQVLARSRDYDKQLDAWQGWHSTTKSMRGDYQKFVGLVNEGAKGMGFTDAGQMWRSGYDMPPEQIGPETDRLWEQVKPMYEQLHCYARGKLDKTYGKDKAEVGNGLIAAHLLGNMWQQDWSNLWDQLEPYPGAGSLDITAALEKQYQSNLSAALAKAGKDANVAAQYKAQREAELRTARQMTERAQDFYVSLGMPSLPQSYWEKTQFIKPDDRDVVCHASAWDMNMEGDVRTKMCIKPNEENFTTIYHELGHIYYDLAYNPLPPLFQGGANDGFHEAIGDTIVLAMTPKYLSSIGLVDAPTESREAVINNQMRMALSGVSFLPFGLMIDRWRWGVFDGSITADNYNKAWWDLKAKYQGVAPASTRGEEFFDPGAKYHFQFYKGLCDAAGYKGPLHECTFYGNKEAGQKYWAMLSKGASQPWQATLKELTGTDKLDAGPMIEYFTPVNEWLKQQNEGQMCGWQANAAPAAK</sequence>
<dbReference type="CDD" id="cd06461">
    <property type="entry name" value="M2_ACE"/>
    <property type="match status" value="1"/>
</dbReference>
<evidence type="ECO:0000256" key="9">
    <source>
        <dbReference type="PIRSR" id="PIRSR601548-4"/>
    </source>
</evidence>
<dbReference type="GO" id="GO:0008237">
    <property type="term" value="F:metallopeptidase activity"/>
    <property type="evidence" value="ECO:0007669"/>
    <property type="project" value="InterPro"/>
</dbReference>
<dbReference type="GO" id="GO:0008241">
    <property type="term" value="F:peptidyl-dipeptidase activity"/>
    <property type="evidence" value="ECO:0007669"/>
    <property type="project" value="InterPro"/>
</dbReference>
<evidence type="ECO:0000256" key="6">
    <source>
        <dbReference type="PIRSR" id="PIRSR601548-11"/>
    </source>
</evidence>
<dbReference type="Pfam" id="PF01401">
    <property type="entry name" value="Peptidase_M2"/>
    <property type="match status" value="1"/>
</dbReference>
<evidence type="ECO:0000256" key="5">
    <source>
        <dbReference type="PIRSR" id="PIRSR601548-1"/>
    </source>
</evidence>
<evidence type="ECO:0000313" key="12">
    <source>
        <dbReference type="EMBL" id="CAJ0592378.1"/>
    </source>
</evidence>
<reference evidence="12" key="1">
    <citation type="submission" date="2023-07" db="EMBL/GenBank/DDBJ databases">
        <authorList>
            <consortium name="CYATHOMIX"/>
        </authorList>
    </citation>
    <scope>NUCLEOTIDE SEQUENCE</scope>
    <source>
        <strain evidence="12">N/A</strain>
    </source>
</reference>
<gene>
    <name evidence="12" type="ORF">CYNAS_LOCUS4361</name>
</gene>
<feature type="binding site" evidence="10">
    <location>
        <position position="582"/>
    </location>
    <ligand>
        <name>Zn(2+)</name>
        <dbReference type="ChEBI" id="CHEBI:29105"/>
        <label>2</label>
        <note>catalytic</note>
    </ligand>
</feature>
<dbReference type="EMBL" id="CATQJL010000097">
    <property type="protein sequence ID" value="CAJ0592378.1"/>
    <property type="molecule type" value="Genomic_DNA"/>
</dbReference>
<evidence type="ECO:0000256" key="11">
    <source>
        <dbReference type="PROSITE-ProRule" id="PRU01355"/>
    </source>
</evidence>
<organism evidence="12 13">
    <name type="scientific">Cylicocyclus nassatus</name>
    <name type="common">Nematode worm</name>
    <dbReference type="NCBI Taxonomy" id="53992"/>
    <lineage>
        <taxon>Eukaryota</taxon>
        <taxon>Metazoa</taxon>
        <taxon>Ecdysozoa</taxon>
        <taxon>Nematoda</taxon>
        <taxon>Chromadorea</taxon>
        <taxon>Rhabditida</taxon>
        <taxon>Rhabditina</taxon>
        <taxon>Rhabditomorpha</taxon>
        <taxon>Strongyloidea</taxon>
        <taxon>Strongylidae</taxon>
        <taxon>Cylicocyclus</taxon>
    </lineage>
</organism>
<protein>
    <recommendedName>
        <fullName evidence="14">Angiotensin-converting enzyme</fullName>
    </recommendedName>
</protein>
<dbReference type="AlphaFoldDB" id="A0AA36DRA2"/>
<evidence type="ECO:0000256" key="10">
    <source>
        <dbReference type="PIRSR" id="PIRSR601548-8"/>
    </source>
</evidence>
<dbReference type="PROSITE" id="PS52011">
    <property type="entry name" value="PEPTIDASE_M2"/>
    <property type="match status" value="1"/>
</dbReference>
<dbReference type="PANTHER" id="PTHR10514:SF27">
    <property type="entry name" value="ANGIOTENSIN-CONVERTING ENZYME"/>
    <property type="match status" value="1"/>
</dbReference>
<feature type="active site" description="Proton acceptor 1" evidence="5">
    <location>
        <position position="555"/>
    </location>
</feature>
<dbReference type="Proteomes" id="UP001176961">
    <property type="component" value="Unassembled WGS sequence"/>
</dbReference>
<dbReference type="GO" id="GO:0016020">
    <property type="term" value="C:membrane"/>
    <property type="evidence" value="ECO:0007669"/>
    <property type="project" value="InterPro"/>
</dbReference>
<evidence type="ECO:0000256" key="1">
    <source>
        <dbReference type="ARBA" id="ARBA00008139"/>
    </source>
</evidence>
<feature type="binding site" evidence="10">
    <location>
        <position position="554"/>
    </location>
    <ligand>
        <name>Zn(2+)</name>
        <dbReference type="ChEBI" id="CHEBI:29105"/>
        <label>2</label>
        <note>catalytic</note>
    </ligand>
</feature>
<evidence type="ECO:0000256" key="8">
    <source>
        <dbReference type="PIRSR" id="PIRSR601548-3"/>
    </source>
</evidence>
<comment type="caution">
    <text evidence="12">The sequence shown here is derived from an EMBL/GenBank/DDBJ whole genome shotgun (WGS) entry which is preliminary data.</text>
</comment>
<dbReference type="Gene3D" id="1.10.1370.30">
    <property type="match status" value="1"/>
</dbReference>
<feature type="disulfide bond" evidence="9">
    <location>
        <begin position="691"/>
        <end position="703"/>
    </location>
</feature>
<dbReference type="SUPFAM" id="SSF55486">
    <property type="entry name" value="Metalloproteases ('zincins'), catalytic domain"/>
    <property type="match status" value="1"/>
</dbReference>
<feature type="active site" description="Proton acceptor 2" evidence="6">
    <location>
        <position position="555"/>
    </location>
</feature>
<keyword evidence="3 9" id="KW-1015">Disulfide bond</keyword>
<dbReference type="GO" id="GO:0006508">
    <property type="term" value="P:proteolysis"/>
    <property type="evidence" value="ECO:0007669"/>
    <property type="project" value="InterPro"/>
</dbReference>
<keyword evidence="2" id="KW-0732">Signal</keyword>
<dbReference type="InterPro" id="IPR001548">
    <property type="entry name" value="Peptidase_M2"/>
</dbReference>
<proteinExistence type="inferred from homology"/>
<feature type="binding site" evidence="8">
    <location>
        <position position="582"/>
    </location>
    <ligand>
        <name>Zn(2+)</name>
        <dbReference type="ChEBI" id="CHEBI:29105"/>
        <label>1</label>
        <note>catalytic</note>
    </ligand>
</feature>
<keyword evidence="8" id="KW-0862">Zinc</keyword>
<feature type="active site" description="Proton donor 2" evidence="6">
    <location>
        <position position="683"/>
    </location>
</feature>
<evidence type="ECO:0000313" key="13">
    <source>
        <dbReference type="Proteomes" id="UP001176961"/>
    </source>
</evidence>
<feature type="binding site" evidence="8">
    <location>
        <position position="558"/>
    </location>
    <ligand>
        <name>Zn(2+)</name>
        <dbReference type="ChEBI" id="CHEBI:29105"/>
        <label>1</label>
        <note>catalytic</note>
    </ligand>
</feature>
<evidence type="ECO:0008006" key="14">
    <source>
        <dbReference type="Google" id="ProtNLM"/>
    </source>
</evidence>